<dbReference type="EC" id="1.1.1.169" evidence="4"/>
<comment type="catalytic activity">
    <reaction evidence="4">
        <text>(R)-pantoate + NADP(+) = 2-dehydropantoate + NADPH + H(+)</text>
        <dbReference type="Rhea" id="RHEA:16233"/>
        <dbReference type="ChEBI" id="CHEBI:11561"/>
        <dbReference type="ChEBI" id="CHEBI:15378"/>
        <dbReference type="ChEBI" id="CHEBI:15980"/>
        <dbReference type="ChEBI" id="CHEBI:57783"/>
        <dbReference type="ChEBI" id="CHEBI:58349"/>
        <dbReference type="EC" id="1.1.1.169"/>
    </reaction>
</comment>
<accession>A0A9P8V6A3</accession>
<dbReference type="GO" id="GO:0015940">
    <property type="term" value="P:pantothenate biosynthetic process"/>
    <property type="evidence" value="ECO:0007669"/>
    <property type="project" value="InterPro"/>
</dbReference>
<dbReference type="InterPro" id="IPR013752">
    <property type="entry name" value="KPA_reductase"/>
</dbReference>
<evidence type="ECO:0000256" key="2">
    <source>
        <dbReference type="ARBA" id="ARBA00022857"/>
    </source>
</evidence>
<dbReference type="Proteomes" id="UP000770015">
    <property type="component" value="Unassembled WGS sequence"/>
</dbReference>
<comment type="caution">
    <text evidence="8">The sequence shown here is derived from an EMBL/GenBank/DDBJ whole genome shotgun (WGS) entry which is preliminary data.</text>
</comment>
<organism evidence="8 9">
    <name type="scientific">Plectosphaerella plurivora</name>
    <dbReference type="NCBI Taxonomy" id="936078"/>
    <lineage>
        <taxon>Eukaryota</taxon>
        <taxon>Fungi</taxon>
        <taxon>Dikarya</taxon>
        <taxon>Ascomycota</taxon>
        <taxon>Pezizomycotina</taxon>
        <taxon>Sordariomycetes</taxon>
        <taxon>Hypocreomycetidae</taxon>
        <taxon>Glomerellales</taxon>
        <taxon>Plectosphaerellaceae</taxon>
        <taxon>Plectosphaerella</taxon>
    </lineage>
</organism>
<dbReference type="InterPro" id="IPR008927">
    <property type="entry name" value="6-PGluconate_DH-like_C_sf"/>
</dbReference>
<evidence type="ECO:0000256" key="4">
    <source>
        <dbReference type="RuleBase" id="RU362068"/>
    </source>
</evidence>
<dbReference type="InterPro" id="IPR013328">
    <property type="entry name" value="6PGD_dom2"/>
</dbReference>
<keyword evidence="9" id="KW-1185">Reference proteome</keyword>
<dbReference type="InterPro" id="IPR013332">
    <property type="entry name" value="KPR_N"/>
</dbReference>
<evidence type="ECO:0000259" key="7">
    <source>
        <dbReference type="Pfam" id="PF08546"/>
    </source>
</evidence>
<dbReference type="Gene3D" id="1.10.1040.10">
    <property type="entry name" value="N-(1-d-carboxylethyl)-l-norvaline Dehydrogenase, domain 2"/>
    <property type="match status" value="1"/>
</dbReference>
<dbReference type="InterPro" id="IPR051402">
    <property type="entry name" value="KPR-Related"/>
</dbReference>
<evidence type="ECO:0000256" key="1">
    <source>
        <dbReference type="ARBA" id="ARBA00007870"/>
    </source>
</evidence>
<dbReference type="FunFam" id="1.10.1040.10:FF:000017">
    <property type="entry name" value="2-dehydropantoate 2-reductase"/>
    <property type="match status" value="1"/>
</dbReference>
<feature type="transmembrane region" description="Helical" evidence="5">
    <location>
        <begin position="6"/>
        <end position="24"/>
    </location>
</feature>
<dbReference type="EMBL" id="JAGSXJ010000017">
    <property type="protein sequence ID" value="KAH6683589.1"/>
    <property type="molecule type" value="Genomic_DNA"/>
</dbReference>
<dbReference type="Pfam" id="PF02558">
    <property type="entry name" value="ApbA"/>
    <property type="match status" value="1"/>
</dbReference>
<dbReference type="InterPro" id="IPR003710">
    <property type="entry name" value="ApbA"/>
</dbReference>
<gene>
    <name evidence="8" type="ORF">F5X68DRAFT_22888</name>
</gene>
<keyword evidence="3 4" id="KW-0560">Oxidoreductase</keyword>
<reference evidence="8" key="1">
    <citation type="journal article" date="2021" name="Nat. Commun.">
        <title>Genetic determinants of endophytism in the Arabidopsis root mycobiome.</title>
        <authorList>
            <person name="Mesny F."/>
            <person name="Miyauchi S."/>
            <person name="Thiergart T."/>
            <person name="Pickel B."/>
            <person name="Atanasova L."/>
            <person name="Karlsson M."/>
            <person name="Huettel B."/>
            <person name="Barry K.W."/>
            <person name="Haridas S."/>
            <person name="Chen C."/>
            <person name="Bauer D."/>
            <person name="Andreopoulos W."/>
            <person name="Pangilinan J."/>
            <person name="LaButti K."/>
            <person name="Riley R."/>
            <person name="Lipzen A."/>
            <person name="Clum A."/>
            <person name="Drula E."/>
            <person name="Henrissat B."/>
            <person name="Kohler A."/>
            <person name="Grigoriev I.V."/>
            <person name="Martin F.M."/>
            <person name="Hacquard S."/>
        </authorList>
    </citation>
    <scope>NUCLEOTIDE SEQUENCE</scope>
    <source>
        <strain evidence="8">MPI-SDFR-AT-0117</strain>
    </source>
</reference>
<dbReference type="Gene3D" id="3.40.50.720">
    <property type="entry name" value="NAD(P)-binding Rossmann-like Domain"/>
    <property type="match status" value="1"/>
</dbReference>
<protein>
    <recommendedName>
        <fullName evidence="4">2-dehydropantoate 2-reductase</fullName>
        <ecNumber evidence="4">1.1.1.169</ecNumber>
    </recommendedName>
    <alternativeName>
        <fullName evidence="4">Ketopantoate reductase</fullName>
    </alternativeName>
</protein>
<dbReference type="Pfam" id="PF08546">
    <property type="entry name" value="ApbA_C"/>
    <property type="match status" value="1"/>
</dbReference>
<proteinExistence type="inferred from homology"/>
<dbReference type="PANTHER" id="PTHR21708">
    <property type="entry name" value="PROBABLE 2-DEHYDROPANTOATE 2-REDUCTASE"/>
    <property type="match status" value="1"/>
</dbReference>
<keyword evidence="5" id="KW-0812">Transmembrane</keyword>
<sequence length="325" mass="36161">MSDKQIDVLVYGLGAIGSFYAFILSRAPGVRLSVLARSNYGPVKENGIIMNSHNHGDHVIKPYKVVKTVAEAEMKFDYIVCAHKAIFQDTVPEQIAAGVDEARTTIVIIQNGVGNEVPFRTTFPKTTIISCVTWTGGIQSEPGIFRQIKSEDMQIGLYTNEQGDQSVDKQRLDEFAGLLTAGKTVFQVVPNIQVQRWEKVVWNAAWNSLTTLTLLDTHSWLSSTDGADPMTRRLMTEVIDVARKCGVPIEYELVDRLVQKILDMPPIGSSMQNDYRANKPMEVDIILGYPVAKGRELGVPIPIIETIFLILKGVNLRILRENNMA</sequence>
<dbReference type="PANTHER" id="PTHR21708:SF40">
    <property type="entry name" value="REDUCTASE FAMILY PROTEIN, PUTATIVE (AFU_ORTHOLOGUE AFUA_2G14497)-RELATED"/>
    <property type="match status" value="1"/>
</dbReference>
<keyword evidence="5" id="KW-0472">Membrane</keyword>
<evidence type="ECO:0000256" key="5">
    <source>
        <dbReference type="SAM" id="Phobius"/>
    </source>
</evidence>
<comment type="function">
    <text evidence="4">Catalyzes the NADPH-dependent reduction of ketopantoate into pantoic acid.</text>
</comment>
<name>A0A9P8V6A3_9PEZI</name>
<dbReference type="OrthoDB" id="3609at2759"/>
<dbReference type="GO" id="GO:0005737">
    <property type="term" value="C:cytoplasm"/>
    <property type="evidence" value="ECO:0007669"/>
    <property type="project" value="TreeGrafter"/>
</dbReference>
<evidence type="ECO:0000313" key="8">
    <source>
        <dbReference type="EMBL" id="KAH6683589.1"/>
    </source>
</evidence>
<evidence type="ECO:0000313" key="9">
    <source>
        <dbReference type="Proteomes" id="UP000770015"/>
    </source>
</evidence>
<evidence type="ECO:0000256" key="3">
    <source>
        <dbReference type="ARBA" id="ARBA00023002"/>
    </source>
</evidence>
<dbReference type="FunFam" id="3.40.50.720:FF:000609">
    <property type="entry name" value="2-dehydropantoate 2-reductase"/>
    <property type="match status" value="1"/>
</dbReference>
<evidence type="ECO:0000259" key="6">
    <source>
        <dbReference type="Pfam" id="PF02558"/>
    </source>
</evidence>
<dbReference type="NCBIfam" id="TIGR00745">
    <property type="entry name" value="apbA_panE"/>
    <property type="match status" value="1"/>
</dbReference>
<keyword evidence="2 4" id="KW-0521">NADP</keyword>
<feature type="domain" description="Ketopantoate reductase C-terminal" evidence="7">
    <location>
        <begin position="191"/>
        <end position="314"/>
    </location>
</feature>
<feature type="domain" description="Ketopantoate reductase N-terminal" evidence="6">
    <location>
        <begin position="8"/>
        <end position="158"/>
    </location>
</feature>
<dbReference type="SUPFAM" id="SSF48179">
    <property type="entry name" value="6-phosphogluconate dehydrogenase C-terminal domain-like"/>
    <property type="match status" value="1"/>
</dbReference>
<dbReference type="AlphaFoldDB" id="A0A9P8V6A3"/>
<dbReference type="GO" id="GO:0008677">
    <property type="term" value="F:2-dehydropantoate 2-reductase activity"/>
    <property type="evidence" value="ECO:0007669"/>
    <property type="project" value="UniProtKB-EC"/>
</dbReference>
<comment type="similarity">
    <text evidence="1 4">Belongs to the ketopantoate reductase family.</text>
</comment>
<keyword evidence="5" id="KW-1133">Transmembrane helix</keyword>